<dbReference type="AlphaFoldDB" id="A0A1D1WBZ6"/>
<proteinExistence type="predicted"/>
<evidence type="ECO:0000256" key="1">
    <source>
        <dbReference type="SAM" id="MobiDB-lite"/>
    </source>
</evidence>
<organism evidence="2 3">
    <name type="scientific">Ramazzottius varieornatus</name>
    <name type="common">Water bear</name>
    <name type="synonym">Tardigrade</name>
    <dbReference type="NCBI Taxonomy" id="947166"/>
    <lineage>
        <taxon>Eukaryota</taxon>
        <taxon>Metazoa</taxon>
        <taxon>Ecdysozoa</taxon>
        <taxon>Tardigrada</taxon>
        <taxon>Eutardigrada</taxon>
        <taxon>Parachela</taxon>
        <taxon>Hypsibioidea</taxon>
        <taxon>Ramazzottiidae</taxon>
        <taxon>Ramazzottius</taxon>
    </lineage>
</organism>
<protein>
    <submittedName>
        <fullName evidence="2">Uncharacterized protein</fullName>
    </submittedName>
</protein>
<evidence type="ECO:0000313" key="2">
    <source>
        <dbReference type="EMBL" id="GAV09479.1"/>
    </source>
</evidence>
<evidence type="ECO:0000313" key="3">
    <source>
        <dbReference type="Proteomes" id="UP000186922"/>
    </source>
</evidence>
<dbReference type="Proteomes" id="UP000186922">
    <property type="component" value="Unassembled WGS sequence"/>
</dbReference>
<reference evidence="2 3" key="1">
    <citation type="journal article" date="2016" name="Nat. Commun.">
        <title>Extremotolerant tardigrade genome and improved radiotolerance of human cultured cells by tardigrade-unique protein.</title>
        <authorList>
            <person name="Hashimoto T."/>
            <person name="Horikawa D.D."/>
            <person name="Saito Y."/>
            <person name="Kuwahara H."/>
            <person name="Kozuka-Hata H."/>
            <person name="Shin-I T."/>
            <person name="Minakuchi Y."/>
            <person name="Ohishi K."/>
            <person name="Motoyama A."/>
            <person name="Aizu T."/>
            <person name="Enomoto A."/>
            <person name="Kondo K."/>
            <person name="Tanaka S."/>
            <person name="Hara Y."/>
            <person name="Koshikawa S."/>
            <person name="Sagara H."/>
            <person name="Miura T."/>
            <person name="Yokobori S."/>
            <person name="Miyagawa K."/>
            <person name="Suzuki Y."/>
            <person name="Kubo T."/>
            <person name="Oyama M."/>
            <person name="Kohara Y."/>
            <person name="Fujiyama A."/>
            <person name="Arakawa K."/>
            <person name="Katayama T."/>
            <person name="Toyoda A."/>
            <person name="Kunieda T."/>
        </authorList>
    </citation>
    <scope>NUCLEOTIDE SEQUENCE [LARGE SCALE GENOMIC DNA]</scope>
    <source>
        <strain evidence="2 3">YOKOZUNA-1</strain>
    </source>
</reference>
<sequence length="74" mass="8459">MLHQKFYKLPHQRLEGDYTVHILRFKKCNMTFRQYYYGVGNQLNRAGWGGGSNSSCGFGTGGRKSPLNEQSGQR</sequence>
<comment type="caution">
    <text evidence="2">The sequence shown here is derived from an EMBL/GenBank/DDBJ whole genome shotgun (WGS) entry which is preliminary data.</text>
</comment>
<gene>
    <name evidence="2" type="primary">RvY_19018-1</name>
    <name evidence="2" type="synonym">RvY_19018.1</name>
    <name evidence="2" type="ORF">RvY_19018</name>
</gene>
<keyword evidence="3" id="KW-1185">Reference proteome</keyword>
<accession>A0A1D1WBZ6</accession>
<feature type="region of interest" description="Disordered" evidence="1">
    <location>
        <begin position="55"/>
        <end position="74"/>
    </location>
</feature>
<name>A0A1D1WBZ6_RAMVA</name>
<dbReference type="EMBL" id="BDGG01000023">
    <property type="protein sequence ID" value="GAV09479.1"/>
    <property type="molecule type" value="Genomic_DNA"/>
</dbReference>